<feature type="compositionally biased region" description="Gly residues" evidence="1">
    <location>
        <begin position="227"/>
        <end position="236"/>
    </location>
</feature>
<feature type="compositionally biased region" description="Low complexity" evidence="1">
    <location>
        <begin position="88"/>
        <end position="98"/>
    </location>
</feature>
<protein>
    <submittedName>
        <fullName evidence="2">Uncharacterized protein</fullName>
    </submittedName>
</protein>
<evidence type="ECO:0000256" key="1">
    <source>
        <dbReference type="SAM" id="MobiDB-lite"/>
    </source>
</evidence>
<dbReference type="EMBL" id="GBRH01247071">
    <property type="protein sequence ID" value="JAD50824.1"/>
    <property type="molecule type" value="Transcribed_RNA"/>
</dbReference>
<name>A0A0A9AGL4_ARUDO</name>
<feature type="compositionally biased region" description="Low complexity" evidence="1">
    <location>
        <begin position="199"/>
        <end position="210"/>
    </location>
</feature>
<feature type="region of interest" description="Disordered" evidence="1">
    <location>
        <begin position="1"/>
        <end position="21"/>
    </location>
</feature>
<feature type="region of interest" description="Disordered" evidence="1">
    <location>
        <begin position="186"/>
        <end position="273"/>
    </location>
</feature>
<feature type="compositionally biased region" description="Polar residues" evidence="1">
    <location>
        <begin position="238"/>
        <end position="254"/>
    </location>
</feature>
<evidence type="ECO:0000313" key="2">
    <source>
        <dbReference type="EMBL" id="JAD50824.1"/>
    </source>
</evidence>
<sequence length="273" mass="29053">MDQQQQIAVAEAAHRTEPMEAALSSCRRDQAAEDVTMAADMLEFDAFIKAETARARRHQAAEAVVRSEDQPPRQASGHSGRPGGGVPAGATTASAATARIRQRQRALGGRGGGGVQGNDSQELDLSRQQLQQIAPAAAAHGTEPMEAAMSGGRRDQAADDVMDADTRGFDAFIRAETARARRLQAADVGVRSEDQQPERAGVTTASAATARVRHPRQPYRTRWFLEGRGGGGGGLVQGNDSQEFDQSIRQQQQLVGDDGGEVAPPPLDLELRL</sequence>
<proteinExistence type="predicted"/>
<dbReference type="AlphaFoldDB" id="A0A0A9AGL4"/>
<reference evidence="2" key="2">
    <citation type="journal article" date="2015" name="Data Brief">
        <title>Shoot transcriptome of the giant reed, Arundo donax.</title>
        <authorList>
            <person name="Barrero R.A."/>
            <person name="Guerrero F.D."/>
            <person name="Moolhuijzen P."/>
            <person name="Goolsby J.A."/>
            <person name="Tidwell J."/>
            <person name="Bellgard S.E."/>
            <person name="Bellgard M.I."/>
        </authorList>
    </citation>
    <scope>NUCLEOTIDE SEQUENCE</scope>
    <source>
        <tissue evidence="2">Shoot tissue taken approximately 20 cm above the soil surface</tissue>
    </source>
</reference>
<accession>A0A0A9AGL4</accession>
<feature type="region of interest" description="Disordered" evidence="1">
    <location>
        <begin position="54"/>
        <end position="98"/>
    </location>
</feature>
<feature type="region of interest" description="Disordered" evidence="1">
    <location>
        <begin position="104"/>
        <end position="123"/>
    </location>
</feature>
<organism evidence="2">
    <name type="scientific">Arundo donax</name>
    <name type="common">Giant reed</name>
    <name type="synonym">Donax arundinaceus</name>
    <dbReference type="NCBI Taxonomy" id="35708"/>
    <lineage>
        <taxon>Eukaryota</taxon>
        <taxon>Viridiplantae</taxon>
        <taxon>Streptophyta</taxon>
        <taxon>Embryophyta</taxon>
        <taxon>Tracheophyta</taxon>
        <taxon>Spermatophyta</taxon>
        <taxon>Magnoliopsida</taxon>
        <taxon>Liliopsida</taxon>
        <taxon>Poales</taxon>
        <taxon>Poaceae</taxon>
        <taxon>PACMAD clade</taxon>
        <taxon>Arundinoideae</taxon>
        <taxon>Arundineae</taxon>
        <taxon>Arundo</taxon>
    </lineage>
</organism>
<reference evidence="2" key="1">
    <citation type="submission" date="2014-09" db="EMBL/GenBank/DDBJ databases">
        <authorList>
            <person name="Magalhaes I.L.F."/>
            <person name="Oliveira U."/>
            <person name="Santos F.R."/>
            <person name="Vidigal T.H.D.A."/>
            <person name="Brescovit A.D."/>
            <person name="Santos A.J."/>
        </authorList>
    </citation>
    <scope>NUCLEOTIDE SEQUENCE</scope>
    <source>
        <tissue evidence="2">Shoot tissue taken approximately 20 cm above the soil surface</tissue>
    </source>
</reference>